<dbReference type="InterPro" id="IPR050517">
    <property type="entry name" value="DDR_Repair_Kinase"/>
</dbReference>
<dbReference type="EMBL" id="JAHUTI010091961">
    <property type="protein sequence ID" value="MED6262253.1"/>
    <property type="molecule type" value="Genomic_DNA"/>
</dbReference>
<dbReference type="SUPFAM" id="SSF48371">
    <property type="entry name" value="ARM repeat"/>
    <property type="match status" value="1"/>
</dbReference>
<evidence type="ECO:0000313" key="1">
    <source>
        <dbReference type="EMBL" id="MED6262253.1"/>
    </source>
</evidence>
<accession>A0ABU7CHI1</accession>
<dbReference type="InterPro" id="IPR016024">
    <property type="entry name" value="ARM-type_fold"/>
</dbReference>
<comment type="caution">
    <text evidence="1">The sequence shown here is derived from an EMBL/GenBank/DDBJ whole genome shotgun (WGS) entry which is preliminary data.</text>
</comment>
<name>A0ABU7CHI1_9TELE</name>
<protein>
    <submittedName>
        <fullName evidence="1">Uncharacterized protein</fullName>
    </submittedName>
</protein>
<reference evidence="1 2" key="1">
    <citation type="submission" date="2021-07" db="EMBL/GenBank/DDBJ databases">
        <authorList>
            <person name="Palmer J.M."/>
        </authorList>
    </citation>
    <scope>NUCLEOTIDE SEQUENCE [LARGE SCALE GENOMIC DNA]</scope>
    <source>
        <strain evidence="1 2">AT_MEX2019</strain>
        <tissue evidence="1">Muscle</tissue>
    </source>
</reference>
<sequence length="148" mass="17439">MLLAFTRSEKQQYSCNKRQMQWGGKILQPRSIEAVLMTDGGASTFINNKLQQPEAASGVLEYAMKHFGELEIQATWYEKLHEWEDALVAYDKKIDMNKEEPELILGRMRCLEALGEWYVIRYMYCIRTFILTFDIRSRWALQLWSSLS</sequence>
<dbReference type="Proteomes" id="UP001345963">
    <property type="component" value="Unassembled WGS sequence"/>
</dbReference>
<proteinExistence type="predicted"/>
<organism evidence="1 2">
    <name type="scientific">Ataeniobius toweri</name>
    <dbReference type="NCBI Taxonomy" id="208326"/>
    <lineage>
        <taxon>Eukaryota</taxon>
        <taxon>Metazoa</taxon>
        <taxon>Chordata</taxon>
        <taxon>Craniata</taxon>
        <taxon>Vertebrata</taxon>
        <taxon>Euteleostomi</taxon>
        <taxon>Actinopterygii</taxon>
        <taxon>Neopterygii</taxon>
        <taxon>Teleostei</taxon>
        <taxon>Neoteleostei</taxon>
        <taxon>Acanthomorphata</taxon>
        <taxon>Ovalentaria</taxon>
        <taxon>Atherinomorphae</taxon>
        <taxon>Cyprinodontiformes</taxon>
        <taxon>Goodeidae</taxon>
        <taxon>Ataeniobius</taxon>
    </lineage>
</organism>
<dbReference type="PANTHER" id="PTHR11139">
    <property type="entry name" value="ATAXIA TELANGIECTASIA MUTATED ATM -RELATED"/>
    <property type="match status" value="1"/>
</dbReference>
<keyword evidence="2" id="KW-1185">Reference proteome</keyword>
<dbReference type="PANTHER" id="PTHR11139:SF9">
    <property type="entry name" value="SERINE_THREONINE-PROTEIN KINASE MTOR"/>
    <property type="match status" value="1"/>
</dbReference>
<gene>
    <name evidence="1" type="ORF">ATANTOWER_016699</name>
</gene>
<evidence type="ECO:0000313" key="2">
    <source>
        <dbReference type="Proteomes" id="UP001345963"/>
    </source>
</evidence>